<proteinExistence type="predicted"/>
<dbReference type="Gene3D" id="3.10.100.10">
    <property type="entry name" value="Mannose-Binding Protein A, subunit A"/>
    <property type="match status" value="1"/>
</dbReference>
<dbReference type="Proteomes" id="UP000507470">
    <property type="component" value="Unassembled WGS sequence"/>
</dbReference>
<dbReference type="AlphaFoldDB" id="A0A6J8CML2"/>
<feature type="signal peptide" evidence="1">
    <location>
        <begin position="1"/>
        <end position="19"/>
    </location>
</feature>
<accession>A0A6J8CML2</accession>
<keyword evidence="4" id="KW-1185">Reference proteome</keyword>
<dbReference type="Pfam" id="PF00059">
    <property type="entry name" value="Lectin_C"/>
    <property type="match status" value="1"/>
</dbReference>
<evidence type="ECO:0000313" key="4">
    <source>
        <dbReference type="Proteomes" id="UP000507470"/>
    </source>
</evidence>
<feature type="chain" id="PRO_5026776532" description="C-type lectin domain-containing protein" evidence="1">
    <location>
        <begin position="20"/>
        <end position="252"/>
    </location>
</feature>
<organism evidence="3 4">
    <name type="scientific">Mytilus coruscus</name>
    <name type="common">Sea mussel</name>
    <dbReference type="NCBI Taxonomy" id="42192"/>
    <lineage>
        <taxon>Eukaryota</taxon>
        <taxon>Metazoa</taxon>
        <taxon>Spiralia</taxon>
        <taxon>Lophotrochozoa</taxon>
        <taxon>Mollusca</taxon>
        <taxon>Bivalvia</taxon>
        <taxon>Autobranchia</taxon>
        <taxon>Pteriomorphia</taxon>
        <taxon>Mytilida</taxon>
        <taxon>Mytiloidea</taxon>
        <taxon>Mytilidae</taxon>
        <taxon>Mytilinae</taxon>
        <taxon>Mytilus</taxon>
    </lineage>
</organism>
<dbReference type="PANTHER" id="PTHR45710">
    <property type="entry name" value="C-TYPE LECTIN DOMAIN-CONTAINING PROTEIN 180"/>
    <property type="match status" value="1"/>
</dbReference>
<evidence type="ECO:0000256" key="1">
    <source>
        <dbReference type="SAM" id="SignalP"/>
    </source>
</evidence>
<dbReference type="PANTHER" id="PTHR45710:SF26">
    <property type="entry name" value="RH26557P"/>
    <property type="match status" value="1"/>
</dbReference>
<gene>
    <name evidence="3" type="ORF">MCOR_31013</name>
</gene>
<dbReference type="InterPro" id="IPR001304">
    <property type="entry name" value="C-type_lectin-like"/>
</dbReference>
<keyword evidence="1" id="KW-0732">Signal</keyword>
<evidence type="ECO:0000259" key="2">
    <source>
        <dbReference type="PROSITE" id="PS50041"/>
    </source>
</evidence>
<evidence type="ECO:0000313" key="3">
    <source>
        <dbReference type="EMBL" id="CAC5396457.1"/>
    </source>
</evidence>
<dbReference type="InterPro" id="IPR016186">
    <property type="entry name" value="C-type_lectin-like/link_sf"/>
</dbReference>
<dbReference type="InterPro" id="IPR016187">
    <property type="entry name" value="CTDL_fold"/>
</dbReference>
<reference evidence="3 4" key="1">
    <citation type="submission" date="2020-06" db="EMBL/GenBank/DDBJ databases">
        <authorList>
            <person name="Li R."/>
            <person name="Bekaert M."/>
        </authorList>
    </citation>
    <scope>NUCLEOTIDE SEQUENCE [LARGE SCALE GENOMIC DNA]</scope>
    <source>
        <strain evidence="4">wild</strain>
    </source>
</reference>
<protein>
    <recommendedName>
        <fullName evidence="2">C-type lectin domain-containing protein</fullName>
    </recommendedName>
</protein>
<dbReference type="SUPFAM" id="SSF56436">
    <property type="entry name" value="C-type lectin-like"/>
    <property type="match status" value="1"/>
</dbReference>
<dbReference type="EMBL" id="CACVKT020005617">
    <property type="protein sequence ID" value="CAC5396457.1"/>
    <property type="molecule type" value="Genomic_DNA"/>
</dbReference>
<name>A0A6J8CML2_MYTCO</name>
<dbReference type="PROSITE" id="PS50041">
    <property type="entry name" value="C_TYPE_LECTIN_2"/>
    <property type="match status" value="1"/>
</dbReference>
<feature type="domain" description="C-type lectin" evidence="2">
    <location>
        <begin position="58"/>
        <end position="165"/>
    </location>
</feature>
<dbReference type="OrthoDB" id="6133475at2759"/>
<sequence length="252" mass="29483">MHLRMIALVIVLMDTYVEGGGQFVNNKIFKKTISVLEKRLKEKLAISDGGCKKDWNQFKDHCYYFSKEKKSWFEAERFCRTENSSLVNINDVNENNWLMSNLKATDKDNAFEEQSNRHFLLQFGENSANESLSQTDDEALWKSEDNSDTNELLSELDSPCCNYWDFSKPRSSNRYKNLPVNFQSNQITQKPQDDNGHSDDQVEDMAINLIKKKKTTKTSTEYERFRYVTDADLESFIKEQESKNTSRKQNLI</sequence>
<dbReference type="SMART" id="SM00034">
    <property type="entry name" value="CLECT"/>
    <property type="match status" value="1"/>
</dbReference>
<dbReference type="InterPro" id="IPR050828">
    <property type="entry name" value="C-type_lectin/matrix_domain"/>
</dbReference>